<dbReference type="AlphaFoldDB" id="A0A0E9MVT3"/>
<evidence type="ECO:0000313" key="2">
    <source>
        <dbReference type="Proteomes" id="UP000033121"/>
    </source>
</evidence>
<comment type="caution">
    <text evidence="1">The sequence shown here is derived from an EMBL/GenBank/DDBJ whole genome shotgun (WGS) entry which is preliminary data.</text>
</comment>
<sequence length="265" mass="30207">MRKLTGALTAIVLILSVLFISCGKESATVTTARPADLVNLEPGKYIIYQLDSLVKSNDNDTAMVIHSYQARDVIDAQITDNLGRPSWRVFRYLRDINSTDESAWAPNDTYLITPTDRVLEWIDNNQRFVKLSTPFTTDFTWKGNSYINTTPGDPLDYLQNWDYSYTSVDEPFTLGDLSLDSCTVVLQNDEGVNYANDRDPQDMDSDGYRIYSLEVYAKHIGLVYKELIHWDFQKRTLDNNGQPALPNPYGNRVGEGIRLRMLSHN</sequence>
<proteinExistence type="predicted"/>
<organism evidence="1 2">
    <name type="scientific">Flavihumibacter petaseus NBRC 106054</name>
    <dbReference type="NCBI Taxonomy" id="1220578"/>
    <lineage>
        <taxon>Bacteria</taxon>
        <taxon>Pseudomonadati</taxon>
        <taxon>Bacteroidota</taxon>
        <taxon>Chitinophagia</taxon>
        <taxon>Chitinophagales</taxon>
        <taxon>Chitinophagaceae</taxon>
        <taxon>Flavihumibacter</taxon>
    </lineage>
</organism>
<dbReference type="OrthoDB" id="668891at2"/>
<dbReference type="Proteomes" id="UP000033121">
    <property type="component" value="Unassembled WGS sequence"/>
</dbReference>
<evidence type="ECO:0000313" key="1">
    <source>
        <dbReference type="EMBL" id="GAO41235.1"/>
    </source>
</evidence>
<reference evidence="1 2" key="1">
    <citation type="submission" date="2015-04" db="EMBL/GenBank/DDBJ databases">
        <title>Whole genome shotgun sequence of Flavihumibacter petaseus NBRC 106054.</title>
        <authorList>
            <person name="Miyazawa S."/>
            <person name="Hosoyama A."/>
            <person name="Hashimoto M."/>
            <person name="Noguchi M."/>
            <person name="Tsuchikane K."/>
            <person name="Ohji S."/>
            <person name="Yamazoe A."/>
            <person name="Ichikawa N."/>
            <person name="Kimura A."/>
            <person name="Fujita N."/>
        </authorList>
    </citation>
    <scope>NUCLEOTIDE SEQUENCE [LARGE SCALE GENOMIC DNA]</scope>
    <source>
        <strain evidence="1 2">NBRC 106054</strain>
    </source>
</reference>
<name>A0A0E9MVT3_9BACT</name>
<keyword evidence="2" id="KW-1185">Reference proteome</keyword>
<evidence type="ECO:0008006" key="3">
    <source>
        <dbReference type="Google" id="ProtNLM"/>
    </source>
</evidence>
<dbReference type="EMBL" id="BBWV01000001">
    <property type="protein sequence ID" value="GAO41235.1"/>
    <property type="molecule type" value="Genomic_DNA"/>
</dbReference>
<gene>
    <name evidence="1" type="ORF">FPE01S_01_02470</name>
</gene>
<dbReference type="PROSITE" id="PS51257">
    <property type="entry name" value="PROKAR_LIPOPROTEIN"/>
    <property type="match status" value="1"/>
</dbReference>
<accession>A0A0E9MVT3</accession>
<dbReference type="RefSeq" id="WP_046367136.1">
    <property type="nucleotide sequence ID" value="NZ_BBWV01000001.1"/>
</dbReference>
<dbReference type="STRING" id="1220578.FPE01S_01_02470"/>
<protein>
    <recommendedName>
        <fullName evidence="3">Lipoprotein</fullName>
    </recommendedName>
</protein>